<organism evidence="2 3">
    <name type="scientific">Bradyrhizobium aeschynomenes</name>
    <dbReference type="NCBI Taxonomy" id="2734909"/>
    <lineage>
        <taxon>Bacteria</taxon>
        <taxon>Pseudomonadati</taxon>
        <taxon>Pseudomonadota</taxon>
        <taxon>Alphaproteobacteria</taxon>
        <taxon>Hyphomicrobiales</taxon>
        <taxon>Nitrobacteraceae</taxon>
        <taxon>Bradyrhizobium</taxon>
    </lineage>
</organism>
<dbReference type="Proteomes" id="UP000886476">
    <property type="component" value="Unassembled WGS sequence"/>
</dbReference>
<protein>
    <submittedName>
        <fullName evidence="2">Uncharacterized protein</fullName>
    </submittedName>
</protein>
<evidence type="ECO:0000313" key="2">
    <source>
        <dbReference type="EMBL" id="NPU66106.1"/>
    </source>
</evidence>
<name>A0ABX2CD02_9BRAD</name>
<dbReference type="RefSeq" id="WP_172111156.1">
    <property type="nucleotide sequence ID" value="NZ_JABFDN010000003.1"/>
</dbReference>
<feature type="region of interest" description="Disordered" evidence="1">
    <location>
        <begin position="1"/>
        <end position="20"/>
    </location>
</feature>
<comment type="caution">
    <text evidence="2">The sequence shown here is derived from an EMBL/GenBank/DDBJ whole genome shotgun (WGS) entry which is preliminary data.</text>
</comment>
<reference evidence="2" key="1">
    <citation type="submission" date="2020-05" db="EMBL/GenBank/DDBJ databases">
        <title>Nod-independent and nitrogen-fixing Bradyrhizobium aeschynomene sp. nov. isolated from nodules of Aeschynomene indica.</title>
        <authorList>
            <person name="Zhang Z."/>
        </authorList>
    </citation>
    <scope>NUCLEOTIDE SEQUENCE</scope>
    <source>
        <strain evidence="2">83012</strain>
    </source>
</reference>
<sequence length="103" mass="11575">MSTSRNNKNAGRLNNNNRSAEELQCAAAARRNLRAMPIHPIFPTCQLPIGGAALRHHFFGRRWMTRCRPAVLNLCANTYSRAPIESHARRRAGDDGLTLNQDH</sequence>
<evidence type="ECO:0000256" key="1">
    <source>
        <dbReference type="SAM" id="MobiDB-lite"/>
    </source>
</evidence>
<proteinExistence type="predicted"/>
<evidence type="ECO:0000313" key="3">
    <source>
        <dbReference type="Proteomes" id="UP000886476"/>
    </source>
</evidence>
<dbReference type="EMBL" id="JABFDN010000003">
    <property type="protein sequence ID" value="NPU66106.1"/>
    <property type="molecule type" value="Genomic_DNA"/>
</dbReference>
<gene>
    <name evidence="2" type="ORF">HL667_13975</name>
</gene>
<accession>A0ABX2CD02</accession>
<keyword evidence="3" id="KW-1185">Reference proteome</keyword>
<feature type="compositionally biased region" description="Low complexity" evidence="1">
    <location>
        <begin position="1"/>
        <end position="18"/>
    </location>
</feature>